<name>A0A828Y340_9LEPT</name>
<reference evidence="1" key="1">
    <citation type="submission" date="2012-10" db="EMBL/GenBank/DDBJ databases">
        <authorList>
            <person name="Harkins D.M."/>
            <person name="Durkin A.S."/>
            <person name="Brinkac L.M."/>
            <person name="Selengut J.D."/>
            <person name="Sanka R."/>
            <person name="DePew J."/>
            <person name="Purushe J."/>
            <person name="Picardeau M."/>
            <person name="Werts C."/>
            <person name="Goarant C."/>
            <person name="Vinetz J.M."/>
            <person name="Sutton G.G."/>
            <person name="Nelson W.C."/>
            <person name="Fouts D.E."/>
        </authorList>
    </citation>
    <scope>NUCLEOTIDE SEQUENCE [LARGE SCALE GENOMIC DNA]</scope>
    <source>
        <strain evidence="1">200802841</strain>
    </source>
</reference>
<dbReference type="AlphaFoldDB" id="A0A828Y340"/>
<dbReference type="Proteomes" id="UP000006339">
    <property type="component" value="Unassembled WGS sequence"/>
</dbReference>
<dbReference type="GeneID" id="89227222"/>
<sequence>MHSILLARAKERGPAAANSSNLSYAKLHWIGVSRYCISALLYISEQSRISQKFANHLDAQFL</sequence>
<dbReference type="EMBL" id="AKWH02000041">
    <property type="protein sequence ID" value="EKO51297.1"/>
    <property type="molecule type" value="Genomic_DNA"/>
</dbReference>
<evidence type="ECO:0000313" key="1">
    <source>
        <dbReference type="EMBL" id="EKO51297.1"/>
    </source>
</evidence>
<evidence type="ECO:0000313" key="2">
    <source>
        <dbReference type="Proteomes" id="UP000006339"/>
    </source>
</evidence>
<protein>
    <submittedName>
        <fullName evidence="1">Uncharacterized protein</fullName>
    </submittedName>
</protein>
<comment type="caution">
    <text evidence="1">The sequence shown here is derived from an EMBL/GenBank/DDBJ whole genome shotgun (WGS) entry which is preliminary data.</text>
</comment>
<accession>A0A828Y340</accession>
<dbReference type="RefSeq" id="WP_004755434.1">
    <property type="nucleotide sequence ID" value="NZ_AKWH02000041.1"/>
</dbReference>
<keyword evidence="2" id="KW-1185">Reference proteome</keyword>
<organism evidence="1 2">
    <name type="scientific">Leptospira kirschneri str. 200802841</name>
    <dbReference type="NCBI Taxonomy" id="1193047"/>
    <lineage>
        <taxon>Bacteria</taxon>
        <taxon>Pseudomonadati</taxon>
        <taxon>Spirochaetota</taxon>
        <taxon>Spirochaetia</taxon>
        <taxon>Leptospirales</taxon>
        <taxon>Leptospiraceae</taxon>
        <taxon>Leptospira</taxon>
    </lineage>
</organism>
<gene>
    <name evidence="1" type="ORF">LEP1GSC131_2121</name>
</gene>
<proteinExistence type="predicted"/>